<reference evidence="9" key="1">
    <citation type="journal article" date="2014" name="Front. Microbiol.">
        <title>High frequency of phylogenetically diverse reductive dehalogenase-homologous genes in deep subseafloor sedimentary metagenomes.</title>
        <authorList>
            <person name="Kawai M."/>
            <person name="Futagami T."/>
            <person name="Toyoda A."/>
            <person name="Takaki Y."/>
            <person name="Nishi S."/>
            <person name="Hori S."/>
            <person name="Arai W."/>
            <person name="Tsubouchi T."/>
            <person name="Morono Y."/>
            <person name="Uchiyama I."/>
            <person name="Ito T."/>
            <person name="Fujiyama A."/>
            <person name="Inagaki F."/>
            <person name="Takami H."/>
        </authorList>
    </citation>
    <scope>NUCLEOTIDE SEQUENCE</scope>
    <source>
        <strain evidence="9">Expedition CK06-06</strain>
    </source>
</reference>
<feature type="transmembrane region" description="Helical" evidence="7">
    <location>
        <begin position="330"/>
        <end position="349"/>
    </location>
</feature>
<feature type="transmembrane region" description="Helical" evidence="7">
    <location>
        <begin position="71"/>
        <end position="94"/>
    </location>
</feature>
<evidence type="ECO:0000256" key="2">
    <source>
        <dbReference type="ARBA" id="ARBA00022475"/>
    </source>
</evidence>
<feature type="transmembrane region" description="Helical" evidence="7">
    <location>
        <begin position="155"/>
        <end position="175"/>
    </location>
</feature>
<dbReference type="AlphaFoldDB" id="X0ZQT6"/>
<name>X0ZQT6_9ZZZZ</name>
<comment type="subcellular location">
    <subcellularLocation>
        <location evidence="1">Cell membrane</location>
        <topology evidence="1">Multi-pass membrane protein</topology>
    </subcellularLocation>
</comment>
<keyword evidence="3 7" id="KW-0812">Transmembrane</keyword>
<dbReference type="InterPro" id="IPR003918">
    <property type="entry name" value="NADH_UbQ_OxRdtase"/>
</dbReference>
<feature type="non-terminal residue" evidence="9">
    <location>
        <position position="415"/>
    </location>
</feature>
<feature type="domain" description="NADH:quinone oxidoreductase/Mrp antiporter transmembrane" evidence="8">
    <location>
        <begin position="120"/>
        <end position="411"/>
    </location>
</feature>
<evidence type="ECO:0000313" key="9">
    <source>
        <dbReference type="EMBL" id="GAG71714.1"/>
    </source>
</evidence>
<gene>
    <name evidence="9" type="ORF">S01H4_15814</name>
</gene>
<dbReference type="InterPro" id="IPR001750">
    <property type="entry name" value="ND/Mrp_TM"/>
</dbReference>
<evidence type="ECO:0000259" key="8">
    <source>
        <dbReference type="Pfam" id="PF00361"/>
    </source>
</evidence>
<dbReference type="PANTHER" id="PTHR42682">
    <property type="entry name" value="HYDROGENASE-4 COMPONENT F"/>
    <property type="match status" value="1"/>
</dbReference>
<keyword evidence="2" id="KW-1003">Cell membrane</keyword>
<feature type="transmembrane region" description="Helical" evidence="7">
    <location>
        <begin position="31"/>
        <end position="51"/>
    </location>
</feature>
<feature type="transmembrane region" description="Helical" evidence="7">
    <location>
        <begin position="195"/>
        <end position="214"/>
    </location>
</feature>
<evidence type="ECO:0000256" key="7">
    <source>
        <dbReference type="SAM" id="Phobius"/>
    </source>
</evidence>
<evidence type="ECO:0000256" key="5">
    <source>
        <dbReference type="ARBA" id="ARBA00023002"/>
    </source>
</evidence>
<feature type="transmembrane region" description="Helical" evidence="7">
    <location>
        <begin position="369"/>
        <end position="388"/>
    </location>
</feature>
<keyword evidence="4 7" id="KW-1133">Transmembrane helix</keyword>
<evidence type="ECO:0000256" key="1">
    <source>
        <dbReference type="ARBA" id="ARBA00004651"/>
    </source>
</evidence>
<dbReference type="InterPro" id="IPR052175">
    <property type="entry name" value="ComplexI-like_HydComp"/>
</dbReference>
<protein>
    <recommendedName>
        <fullName evidence="8">NADH:quinone oxidoreductase/Mrp antiporter transmembrane domain-containing protein</fullName>
    </recommendedName>
</protein>
<feature type="transmembrane region" description="Helical" evidence="7">
    <location>
        <begin position="270"/>
        <end position="292"/>
    </location>
</feature>
<dbReference type="GO" id="GO:0016491">
    <property type="term" value="F:oxidoreductase activity"/>
    <property type="evidence" value="ECO:0007669"/>
    <property type="project" value="UniProtKB-KW"/>
</dbReference>
<evidence type="ECO:0000256" key="6">
    <source>
        <dbReference type="ARBA" id="ARBA00023136"/>
    </source>
</evidence>
<organism evidence="9">
    <name type="scientific">marine sediment metagenome</name>
    <dbReference type="NCBI Taxonomy" id="412755"/>
    <lineage>
        <taxon>unclassified sequences</taxon>
        <taxon>metagenomes</taxon>
        <taxon>ecological metagenomes</taxon>
    </lineage>
</organism>
<dbReference type="GO" id="GO:0042773">
    <property type="term" value="P:ATP synthesis coupled electron transport"/>
    <property type="evidence" value="ECO:0007669"/>
    <property type="project" value="InterPro"/>
</dbReference>
<feature type="transmembrane region" description="Helical" evidence="7">
    <location>
        <begin position="6"/>
        <end position="24"/>
    </location>
</feature>
<feature type="transmembrane region" description="Helical" evidence="7">
    <location>
        <begin position="299"/>
        <end position="324"/>
    </location>
</feature>
<sequence length="415" mass="45257">MSLQLLLIIAFSGAFITYLLGKLSHRLRDSFAVFISCALVVIIALFYGKSVGKTLYLVFLDLPLFLGLNTLSWFFAITIAVVGVLSIIFSLSYIKGKERTDFYYLMMLLVNAGMLGIVLSGDLVSFYIFWEIMSWSTFLLISYKRGPALAAGMKYIIMSIVGSATMLIGVLSLYASYGTLTISELAVHISSSSSGYILFLLIMFFISFGIKNAVLPFHTWLPNAHSEAPSPFSAVLSGILIKMGTYGFLLVTYVIFGLKNFLTLGQGLLSFHYILSILGAITIIIPTFIAVLQDDAKRLLAWSTIGQAGYIILGIAFGTSLSIASGIFHFFNHAAFKALLFMSVGAVEYRTRGVRDMNSLGGLIKKMPITFIGTLVGVCGLIGVPLTNGFVSKWLIYKTLILEGSPFLAFTALIG</sequence>
<keyword evidence="6 7" id="KW-0472">Membrane</keyword>
<dbReference type="GO" id="GO:0005886">
    <property type="term" value="C:plasma membrane"/>
    <property type="evidence" value="ECO:0007669"/>
    <property type="project" value="UniProtKB-SubCell"/>
</dbReference>
<keyword evidence="5" id="KW-0560">Oxidoreductase</keyword>
<dbReference type="PANTHER" id="PTHR42682:SF4">
    <property type="entry name" value="NADH-UBIQUINONE_PLASTOQUINONE"/>
    <property type="match status" value="1"/>
</dbReference>
<accession>X0ZQT6</accession>
<dbReference type="Pfam" id="PF00361">
    <property type="entry name" value="Proton_antipo_M"/>
    <property type="match status" value="1"/>
</dbReference>
<evidence type="ECO:0000256" key="4">
    <source>
        <dbReference type="ARBA" id="ARBA00022989"/>
    </source>
</evidence>
<dbReference type="EMBL" id="BART01006934">
    <property type="protein sequence ID" value="GAG71714.1"/>
    <property type="molecule type" value="Genomic_DNA"/>
</dbReference>
<dbReference type="GO" id="GO:0008137">
    <property type="term" value="F:NADH dehydrogenase (ubiquinone) activity"/>
    <property type="evidence" value="ECO:0007669"/>
    <property type="project" value="InterPro"/>
</dbReference>
<comment type="caution">
    <text evidence="9">The sequence shown here is derived from an EMBL/GenBank/DDBJ whole genome shotgun (WGS) entry which is preliminary data.</text>
</comment>
<evidence type="ECO:0000256" key="3">
    <source>
        <dbReference type="ARBA" id="ARBA00022692"/>
    </source>
</evidence>
<dbReference type="PRINTS" id="PR01437">
    <property type="entry name" value="NUOXDRDTASE4"/>
</dbReference>
<feature type="transmembrane region" description="Helical" evidence="7">
    <location>
        <begin position="101"/>
        <end position="119"/>
    </location>
</feature>
<feature type="transmembrane region" description="Helical" evidence="7">
    <location>
        <begin position="235"/>
        <end position="258"/>
    </location>
</feature>
<proteinExistence type="predicted"/>